<sequence>MVFTLLRLPGVTDAEFNRDADMIRADLARLRTQLVSDRA</sequence>
<name>A0ABN2ABI3_9MICO</name>
<reference evidence="1 2" key="1">
    <citation type="journal article" date="2019" name="Int. J. Syst. Evol. Microbiol.">
        <title>The Global Catalogue of Microorganisms (GCM) 10K type strain sequencing project: providing services to taxonomists for standard genome sequencing and annotation.</title>
        <authorList>
            <consortium name="The Broad Institute Genomics Platform"/>
            <consortium name="The Broad Institute Genome Sequencing Center for Infectious Disease"/>
            <person name="Wu L."/>
            <person name="Ma J."/>
        </authorList>
    </citation>
    <scope>NUCLEOTIDE SEQUENCE [LARGE SCALE GENOMIC DNA]</scope>
    <source>
        <strain evidence="1 2">JCM 13318</strain>
    </source>
</reference>
<proteinExistence type="predicted"/>
<dbReference type="Gene3D" id="3.30.530.20">
    <property type="match status" value="1"/>
</dbReference>
<comment type="caution">
    <text evidence="1">The sequence shown here is derived from an EMBL/GenBank/DDBJ whole genome shotgun (WGS) entry which is preliminary data.</text>
</comment>
<evidence type="ECO:0000313" key="1">
    <source>
        <dbReference type="EMBL" id="GAA1515689.1"/>
    </source>
</evidence>
<dbReference type="EMBL" id="BAAALX010000009">
    <property type="protein sequence ID" value="GAA1515689.1"/>
    <property type="molecule type" value="Genomic_DNA"/>
</dbReference>
<accession>A0ABN2ABI3</accession>
<evidence type="ECO:0000313" key="2">
    <source>
        <dbReference type="Proteomes" id="UP001500177"/>
    </source>
</evidence>
<keyword evidence="2" id="KW-1185">Reference proteome</keyword>
<organism evidence="1 2">
    <name type="scientific">Brevibacterium permense</name>
    <dbReference type="NCBI Taxonomy" id="234834"/>
    <lineage>
        <taxon>Bacteria</taxon>
        <taxon>Bacillati</taxon>
        <taxon>Actinomycetota</taxon>
        <taxon>Actinomycetes</taxon>
        <taxon>Micrococcales</taxon>
        <taxon>Brevibacteriaceae</taxon>
        <taxon>Brevibacterium</taxon>
    </lineage>
</organism>
<dbReference type="Proteomes" id="UP001500177">
    <property type="component" value="Unassembled WGS sequence"/>
</dbReference>
<dbReference type="InterPro" id="IPR023393">
    <property type="entry name" value="START-like_dom_sf"/>
</dbReference>
<protein>
    <submittedName>
        <fullName evidence="1">Uncharacterized protein</fullName>
    </submittedName>
</protein>
<gene>
    <name evidence="1" type="ORF">GCM10009690_18410</name>
</gene>